<evidence type="ECO:0000313" key="2">
    <source>
        <dbReference type="Proteomes" id="UP000315010"/>
    </source>
</evidence>
<gene>
    <name evidence="1" type="ORF">CA13_67090</name>
</gene>
<dbReference type="RefSeq" id="WP_146404024.1">
    <property type="nucleotide sequence ID" value="NZ_SJPJ01000002.1"/>
</dbReference>
<dbReference type="EMBL" id="SJPJ01000002">
    <property type="protein sequence ID" value="TWT76217.1"/>
    <property type="molecule type" value="Genomic_DNA"/>
</dbReference>
<organism evidence="1 2">
    <name type="scientific">Novipirellula herctigrandis</name>
    <dbReference type="NCBI Taxonomy" id="2527986"/>
    <lineage>
        <taxon>Bacteria</taxon>
        <taxon>Pseudomonadati</taxon>
        <taxon>Planctomycetota</taxon>
        <taxon>Planctomycetia</taxon>
        <taxon>Pirellulales</taxon>
        <taxon>Pirellulaceae</taxon>
        <taxon>Novipirellula</taxon>
    </lineage>
</organism>
<dbReference type="Proteomes" id="UP000315010">
    <property type="component" value="Unassembled WGS sequence"/>
</dbReference>
<accession>A0A5C5YN14</accession>
<keyword evidence="2" id="KW-1185">Reference proteome</keyword>
<evidence type="ECO:0000313" key="1">
    <source>
        <dbReference type="EMBL" id="TWT76217.1"/>
    </source>
</evidence>
<protein>
    <recommendedName>
        <fullName evidence="3">Hemerythrin-like domain-containing protein</fullName>
    </recommendedName>
</protein>
<proteinExistence type="predicted"/>
<reference evidence="1 2" key="1">
    <citation type="submission" date="2019-02" db="EMBL/GenBank/DDBJ databases">
        <title>Deep-cultivation of Planctomycetes and their phenomic and genomic characterization uncovers novel biology.</title>
        <authorList>
            <person name="Wiegand S."/>
            <person name="Jogler M."/>
            <person name="Boedeker C."/>
            <person name="Pinto D."/>
            <person name="Vollmers J."/>
            <person name="Rivas-Marin E."/>
            <person name="Kohn T."/>
            <person name="Peeters S.H."/>
            <person name="Heuer A."/>
            <person name="Rast P."/>
            <person name="Oberbeckmann S."/>
            <person name="Bunk B."/>
            <person name="Jeske O."/>
            <person name="Meyerdierks A."/>
            <person name="Storesund J.E."/>
            <person name="Kallscheuer N."/>
            <person name="Luecker S."/>
            <person name="Lage O.M."/>
            <person name="Pohl T."/>
            <person name="Merkel B.J."/>
            <person name="Hornburger P."/>
            <person name="Mueller R.-W."/>
            <person name="Bruemmer F."/>
            <person name="Labrenz M."/>
            <person name="Spormann A.M."/>
            <person name="Op Den Camp H."/>
            <person name="Overmann J."/>
            <person name="Amann R."/>
            <person name="Jetten M.S.M."/>
            <person name="Mascher T."/>
            <person name="Medema M.H."/>
            <person name="Devos D.P."/>
            <person name="Kaster A.-K."/>
            <person name="Ovreas L."/>
            <person name="Rohde M."/>
            <person name="Galperin M.Y."/>
            <person name="Jogler C."/>
        </authorList>
    </citation>
    <scope>NUCLEOTIDE SEQUENCE [LARGE SCALE GENOMIC DNA]</scope>
    <source>
        <strain evidence="1 2">CA13</strain>
    </source>
</reference>
<comment type="caution">
    <text evidence="1">The sequence shown here is derived from an EMBL/GenBank/DDBJ whole genome shotgun (WGS) entry which is preliminary data.</text>
</comment>
<dbReference type="AlphaFoldDB" id="A0A5C5YN14"/>
<sequence length="174" mass="19921">MVGILTNVANQTAVQTSSNQLAVNAAFLQEIKDSNPELWKTWYQLRQVCDSTDEPRQVAIKMVKLLDQLRDVIAMHFALEECYGYVEVPIDSKNGSFVCKSRDGVTDVNDTKTQHCALYLEASDLAEVAEEYQYRGVAAAQIQELVQRFRQFDEHWQAHERCENELIECFLEAI</sequence>
<name>A0A5C5YN14_9BACT</name>
<dbReference type="OrthoDB" id="276004at2"/>
<evidence type="ECO:0008006" key="3">
    <source>
        <dbReference type="Google" id="ProtNLM"/>
    </source>
</evidence>